<gene>
    <name evidence="2" type="ORF">SAMN05216323_100157</name>
</gene>
<sequence>MSECNGDPVTTGSESNDDPDLSGVNRSRKRVSCMSAAENPF</sequence>
<dbReference type="AlphaFoldDB" id="A0A1G6GH88"/>
<protein>
    <submittedName>
        <fullName evidence="2">Uncharacterized protein</fullName>
    </submittedName>
</protein>
<reference evidence="2 3" key="1">
    <citation type="submission" date="2016-09" db="EMBL/GenBank/DDBJ databases">
        <authorList>
            <person name="Capua I."/>
            <person name="De Benedictis P."/>
            <person name="Joannis T."/>
            <person name="Lombin L.H."/>
            <person name="Cattoli G."/>
        </authorList>
    </citation>
    <scope>NUCLEOTIDE SEQUENCE [LARGE SCALE GENOMIC DNA]</scope>
    <source>
        <strain evidence="2 3">A7P-90m</strain>
    </source>
</reference>
<proteinExistence type="predicted"/>
<accession>A0A1G6GH88</accession>
<dbReference type="Proteomes" id="UP000199452">
    <property type="component" value="Unassembled WGS sequence"/>
</dbReference>
<keyword evidence="3" id="KW-1185">Reference proteome</keyword>
<feature type="region of interest" description="Disordered" evidence="1">
    <location>
        <begin position="1"/>
        <end position="41"/>
    </location>
</feature>
<organism evidence="2 3">
    <name type="scientific">Williamwhitmania taraxaci</name>
    <dbReference type="NCBI Taxonomy" id="1640674"/>
    <lineage>
        <taxon>Bacteria</taxon>
        <taxon>Pseudomonadati</taxon>
        <taxon>Bacteroidota</taxon>
        <taxon>Bacteroidia</taxon>
        <taxon>Bacteroidales</taxon>
        <taxon>Williamwhitmaniaceae</taxon>
        <taxon>Williamwhitmania</taxon>
    </lineage>
</organism>
<dbReference type="EMBL" id="FMYP01000001">
    <property type="protein sequence ID" value="SDB81314.1"/>
    <property type="molecule type" value="Genomic_DNA"/>
</dbReference>
<evidence type="ECO:0000256" key="1">
    <source>
        <dbReference type="SAM" id="MobiDB-lite"/>
    </source>
</evidence>
<name>A0A1G6GH88_9BACT</name>
<evidence type="ECO:0000313" key="3">
    <source>
        <dbReference type="Proteomes" id="UP000199452"/>
    </source>
</evidence>
<evidence type="ECO:0000313" key="2">
    <source>
        <dbReference type="EMBL" id="SDB81314.1"/>
    </source>
</evidence>